<feature type="region of interest" description="Disordered" evidence="1">
    <location>
        <begin position="1"/>
        <end position="21"/>
    </location>
</feature>
<dbReference type="Proteomes" id="UP001162156">
    <property type="component" value="Unassembled WGS sequence"/>
</dbReference>
<evidence type="ECO:0000313" key="2">
    <source>
        <dbReference type="EMBL" id="KAJ8926612.1"/>
    </source>
</evidence>
<dbReference type="AlphaFoldDB" id="A0AAV8WJ77"/>
<dbReference type="EMBL" id="JANEYF010005830">
    <property type="protein sequence ID" value="KAJ8926612.1"/>
    <property type="molecule type" value="Genomic_DNA"/>
</dbReference>
<gene>
    <name evidence="2" type="ORF">NQ314_021003</name>
</gene>
<name>A0AAV8WJ77_9CUCU</name>
<sequence length="126" mass="14288">MDYDQWKPLGRGDPLKNDPTYDYVPPVLDRVHYWVEPALRKPDPPVPGENQKTEILLLGITSKKPATGSSQADSRRDTYDPYTKYVPGSNYNPNSNQRIARPSFIPSVPSSFFSIVFSFKQKQVLG</sequence>
<accession>A0AAV8WJ77</accession>
<evidence type="ECO:0000256" key="1">
    <source>
        <dbReference type="SAM" id="MobiDB-lite"/>
    </source>
</evidence>
<proteinExistence type="predicted"/>
<organism evidence="2 3">
    <name type="scientific">Rhamnusium bicolor</name>
    <dbReference type="NCBI Taxonomy" id="1586634"/>
    <lineage>
        <taxon>Eukaryota</taxon>
        <taxon>Metazoa</taxon>
        <taxon>Ecdysozoa</taxon>
        <taxon>Arthropoda</taxon>
        <taxon>Hexapoda</taxon>
        <taxon>Insecta</taxon>
        <taxon>Pterygota</taxon>
        <taxon>Neoptera</taxon>
        <taxon>Endopterygota</taxon>
        <taxon>Coleoptera</taxon>
        <taxon>Polyphaga</taxon>
        <taxon>Cucujiformia</taxon>
        <taxon>Chrysomeloidea</taxon>
        <taxon>Cerambycidae</taxon>
        <taxon>Lepturinae</taxon>
        <taxon>Rhagiini</taxon>
        <taxon>Rhamnusium</taxon>
    </lineage>
</organism>
<keyword evidence="3" id="KW-1185">Reference proteome</keyword>
<comment type="caution">
    <text evidence="2">The sequence shown here is derived from an EMBL/GenBank/DDBJ whole genome shotgun (WGS) entry which is preliminary data.</text>
</comment>
<reference evidence="2" key="1">
    <citation type="journal article" date="2023" name="Insect Mol. Biol.">
        <title>Genome sequencing provides insights into the evolution of gene families encoding plant cell wall-degrading enzymes in longhorned beetles.</title>
        <authorList>
            <person name="Shin N.R."/>
            <person name="Okamura Y."/>
            <person name="Kirsch R."/>
            <person name="Pauchet Y."/>
        </authorList>
    </citation>
    <scope>NUCLEOTIDE SEQUENCE</scope>
    <source>
        <strain evidence="2">RBIC_L_NR</strain>
    </source>
</reference>
<protein>
    <submittedName>
        <fullName evidence="2">Uncharacterized protein</fullName>
    </submittedName>
</protein>
<evidence type="ECO:0000313" key="3">
    <source>
        <dbReference type="Proteomes" id="UP001162156"/>
    </source>
</evidence>
<feature type="region of interest" description="Disordered" evidence="1">
    <location>
        <begin position="60"/>
        <end position="97"/>
    </location>
</feature>